<evidence type="ECO:0000256" key="11">
    <source>
        <dbReference type="ARBA" id="ARBA00023136"/>
    </source>
</evidence>
<evidence type="ECO:0000256" key="10">
    <source>
        <dbReference type="ARBA" id="ARBA00023128"/>
    </source>
</evidence>
<keyword evidence="20" id="KW-1185">Reference proteome</keyword>
<feature type="binding site" evidence="16">
    <location>
        <begin position="162"/>
        <end position="166"/>
    </location>
    <ligand>
        <name>ATP</name>
        <dbReference type="ChEBI" id="CHEBI:30616"/>
    </ligand>
</feature>
<dbReference type="KEGG" id="pbi:103061725"/>
<dbReference type="AlphaFoldDB" id="A0A9F2N2V7"/>
<dbReference type="PROSITE" id="PS51509">
    <property type="entry name" value="PHOSPHAGEN_KINASE_N"/>
    <property type="match status" value="1"/>
</dbReference>
<evidence type="ECO:0000256" key="17">
    <source>
        <dbReference type="RuleBase" id="RU000505"/>
    </source>
</evidence>
<dbReference type="CDD" id="cd00716">
    <property type="entry name" value="creatine_kinase_like"/>
    <property type="match status" value="1"/>
</dbReference>
<dbReference type="InterPro" id="IPR014746">
    <property type="entry name" value="Gln_synth/guanido_kin_cat_dom"/>
</dbReference>
<dbReference type="GO" id="GO:0005743">
    <property type="term" value="C:mitochondrial inner membrane"/>
    <property type="evidence" value="ECO:0007669"/>
    <property type="project" value="UniProtKB-SubCell"/>
</dbReference>
<dbReference type="GeneID" id="103061725"/>
<dbReference type="Gene3D" id="1.10.135.10">
    <property type="entry name" value="ATP:guanido phosphotransferase, N-terminal domain"/>
    <property type="match status" value="1"/>
</dbReference>
<dbReference type="InterPro" id="IPR036802">
    <property type="entry name" value="ATP-guanido_PTrfase_N_sf"/>
</dbReference>
<feature type="binding site" evidence="16">
    <location>
        <position position="270"/>
    </location>
    <ligand>
        <name>ATP</name>
        <dbReference type="ChEBI" id="CHEBI:30616"/>
    </ligand>
</feature>
<dbReference type="OMA" id="YHGQEEN"/>
<evidence type="ECO:0000256" key="13">
    <source>
        <dbReference type="ARBA" id="ARBA00040385"/>
    </source>
</evidence>
<dbReference type="PROSITE" id="PS00112">
    <property type="entry name" value="PHOSPHAGEN_KINASE"/>
    <property type="match status" value="1"/>
</dbReference>
<keyword evidence="5 16" id="KW-0547">Nucleotide-binding</keyword>
<keyword evidence="8 16" id="KW-0067">ATP-binding</keyword>
<dbReference type="PANTHER" id="PTHR11547">
    <property type="entry name" value="ARGININE OR CREATINE KINASE"/>
    <property type="match status" value="1"/>
</dbReference>
<dbReference type="PANTHER" id="PTHR11547:SF19">
    <property type="entry name" value="CREATINE KINASE S-TYPE, MITOCHONDRIAL"/>
    <property type="match status" value="1"/>
</dbReference>
<sequence length="419" mass="47064">MANTFARLLAGRRTAVLVATVSTGAMATGYLLNHQNVKAGSFGQHKLFPPSADYPDLRKHNNCMAECLTPAIYAKLRDKMTPAGYTLDQCIQTGVDNPGHPFIKTVGMVAGDEESYEVFAEIFDPVIKVRHNGYDPKLMKHHTDLDSSKITQGQFDEHYVLSSRVRTGRSVRGLSLPPACSRGERRAVESVVVTALAELKGDLAGKYYSLTTMSEKEQQQLIDDHFLFDKPVSPLLTCAGMARDWPDARGIWHNNDKTFLIWINEEDHIRVISMEKGGNMKRVFERFCRGLIEVERLIKEQGWEFMWNEHLGYILTCPSNLGTGLRAGVHVKLPKLSRDPRFSKILEHLRLQKRGTGGVDTAAVADIYDISNLDRIGRSEVELVQLVIDGVNYMIDCEKKLERGQDIKIPPPLPQFGKK</sequence>
<dbReference type="Pfam" id="PF00217">
    <property type="entry name" value="ATP-gua_Ptrans"/>
    <property type="match status" value="1"/>
</dbReference>
<feature type="domain" description="Phosphagen kinase C-terminal" evidence="19">
    <location>
        <begin position="159"/>
        <end position="401"/>
    </location>
</feature>
<dbReference type="GO" id="GO:0046314">
    <property type="term" value="P:phosphocreatine biosynthetic process"/>
    <property type="evidence" value="ECO:0007669"/>
    <property type="project" value="InterPro"/>
</dbReference>
<dbReference type="FunFam" id="1.10.135.10:FF:000002">
    <property type="entry name" value="creatine kinase S-type, mitochondrial"/>
    <property type="match status" value="1"/>
</dbReference>
<feature type="binding site" evidence="16">
    <location>
        <begin position="354"/>
        <end position="359"/>
    </location>
    <ligand>
        <name>ATP</name>
        <dbReference type="ChEBI" id="CHEBI:30616"/>
    </ligand>
</feature>
<dbReference type="RefSeq" id="XP_007422723.1">
    <property type="nucleotide sequence ID" value="XM_007422661.3"/>
</dbReference>
<keyword evidence="9" id="KW-0809">Transit peptide</keyword>
<dbReference type="InterPro" id="IPR022413">
    <property type="entry name" value="ATP-guanido_PTrfase_N"/>
</dbReference>
<evidence type="ECO:0000256" key="2">
    <source>
        <dbReference type="ARBA" id="ARBA00006798"/>
    </source>
</evidence>
<dbReference type="InterPro" id="IPR022414">
    <property type="entry name" value="ATP-guanido_PTrfase_cat"/>
</dbReference>
<evidence type="ECO:0000313" key="21">
    <source>
        <dbReference type="RefSeq" id="XP_007422723.1"/>
    </source>
</evidence>
<evidence type="ECO:0000313" key="20">
    <source>
        <dbReference type="Proteomes" id="UP000695026"/>
    </source>
</evidence>
<keyword evidence="10" id="KW-0496">Mitochondrion</keyword>
<dbReference type="EC" id="2.7.3.2" evidence="3"/>
<protein>
    <recommendedName>
        <fullName evidence="13">Creatine kinase S-type, mitochondrial</fullName>
        <ecNumber evidence="3">2.7.3.2</ecNumber>
    </recommendedName>
    <alternativeName>
        <fullName evidence="14">Sarcomeric mitochondrial creatine kinase</fullName>
    </alternativeName>
</protein>
<evidence type="ECO:0000259" key="18">
    <source>
        <dbReference type="PROSITE" id="PS51509"/>
    </source>
</evidence>
<dbReference type="SUPFAM" id="SSF55931">
    <property type="entry name" value="Glutamine synthetase/guanido kinase"/>
    <property type="match status" value="1"/>
</dbReference>
<comment type="function">
    <text evidence="12">Reversibly catalyzes the transfer of phosphate between ATP and various phosphogens (e.g. creatine phosphate). Creatine kinase isoenzymes play a central role in energy transduction in tissues with large, fluctuating energy demands, such as skeletal muscle, heart, brain and spermatozoa.</text>
</comment>
<comment type="similarity">
    <text evidence="2 15 17">Belongs to the ATP:guanido phosphotransferase family.</text>
</comment>
<dbReference type="InterPro" id="IPR022415">
    <property type="entry name" value="ATP-guanido_PTrfase_AS"/>
</dbReference>
<dbReference type="Proteomes" id="UP000695026">
    <property type="component" value="Unplaced"/>
</dbReference>
<accession>A0A9F2N2V7</accession>
<feature type="domain" description="Phosphagen kinase N-terminal" evidence="18">
    <location>
        <begin position="46"/>
        <end position="132"/>
    </location>
</feature>
<dbReference type="SUPFAM" id="SSF48034">
    <property type="entry name" value="Guanido kinase N-terminal domain"/>
    <property type="match status" value="1"/>
</dbReference>
<dbReference type="CTD" id="1160"/>
<dbReference type="PROSITE" id="PS51510">
    <property type="entry name" value="PHOSPHAGEN_KINASE_C"/>
    <property type="match status" value="1"/>
</dbReference>
<comment type="subcellular location">
    <subcellularLocation>
        <location evidence="1">Mitochondrion inner membrane</location>
        <topology evidence="1">Peripheral membrane protein</topology>
        <orientation evidence="1">Intermembrane side</orientation>
    </subcellularLocation>
</comment>
<reference evidence="21" key="1">
    <citation type="submission" date="2025-08" db="UniProtKB">
        <authorList>
            <consortium name="RefSeq"/>
        </authorList>
    </citation>
    <scope>IDENTIFICATION</scope>
    <source>
        <tissue evidence="21">Liver</tissue>
    </source>
</reference>
<evidence type="ECO:0000259" key="19">
    <source>
        <dbReference type="PROSITE" id="PS51510"/>
    </source>
</evidence>
<keyword evidence="6 16" id="KW-0418">Kinase</keyword>
<feature type="binding site" evidence="16">
    <location>
        <position position="225"/>
    </location>
    <ligand>
        <name>ATP</name>
        <dbReference type="ChEBI" id="CHEBI:30616"/>
    </ligand>
</feature>
<evidence type="ECO:0000256" key="7">
    <source>
        <dbReference type="ARBA" id="ARBA00022792"/>
    </source>
</evidence>
<evidence type="ECO:0000256" key="5">
    <source>
        <dbReference type="ARBA" id="ARBA00022741"/>
    </source>
</evidence>
<organism evidence="20 21">
    <name type="scientific">Python bivittatus</name>
    <name type="common">Burmese python</name>
    <name type="synonym">Python molurus bivittatus</name>
    <dbReference type="NCBI Taxonomy" id="176946"/>
    <lineage>
        <taxon>Eukaryota</taxon>
        <taxon>Metazoa</taxon>
        <taxon>Chordata</taxon>
        <taxon>Craniata</taxon>
        <taxon>Vertebrata</taxon>
        <taxon>Euteleostomi</taxon>
        <taxon>Lepidosauria</taxon>
        <taxon>Squamata</taxon>
        <taxon>Bifurcata</taxon>
        <taxon>Unidentata</taxon>
        <taxon>Episquamata</taxon>
        <taxon>Toxicofera</taxon>
        <taxon>Serpentes</taxon>
        <taxon>Henophidia</taxon>
        <taxon>Pythonidae</taxon>
        <taxon>Python</taxon>
    </lineage>
</organism>
<gene>
    <name evidence="21" type="primary">CKMT2</name>
</gene>
<dbReference type="Pfam" id="PF02807">
    <property type="entry name" value="ATP-gua_PtransN"/>
    <property type="match status" value="1"/>
</dbReference>
<keyword evidence="11" id="KW-0472">Membrane</keyword>
<keyword evidence="4 16" id="KW-0808">Transferase</keyword>
<evidence type="ECO:0000256" key="12">
    <source>
        <dbReference type="ARBA" id="ARBA00037274"/>
    </source>
</evidence>
<evidence type="ECO:0000256" key="16">
    <source>
        <dbReference type="PROSITE-ProRule" id="PRU00843"/>
    </source>
</evidence>
<evidence type="ECO:0000256" key="9">
    <source>
        <dbReference type="ARBA" id="ARBA00022946"/>
    </source>
</evidence>
<evidence type="ECO:0000256" key="14">
    <source>
        <dbReference type="ARBA" id="ARBA00041865"/>
    </source>
</evidence>
<evidence type="ECO:0000256" key="15">
    <source>
        <dbReference type="PROSITE-ProRule" id="PRU00842"/>
    </source>
</evidence>
<keyword evidence="7" id="KW-0999">Mitochondrion inner membrane</keyword>
<evidence type="ECO:0000256" key="3">
    <source>
        <dbReference type="ARBA" id="ARBA00012231"/>
    </source>
</evidence>
<evidence type="ECO:0000256" key="8">
    <source>
        <dbReference type="ARBA" id="ARBA00022840"/>
    </source>
</evidence>
<evidence type="ECO:0000256" key="1">
    <source>
        <dbReference type="ARBA" id="ARBA00004137"/>
    </source>
</evidence>
<dbReference type="OrthoDB" id="430219at2759"/>
<dbReference type="FunFam" id="3.30.590.10:FF:000002">
    <property type="entry name" value="Creatine kinase S-type, mitochondrial"/>
    <property type="match status" value="1"/>
</dbReference>
<evidence type="ECO:0000256" key="4">
    <source>
        <dbReference type="ARBA" id="ARBA00022679"/>
    </source>
</evidence>
<feature type="binding site" evidence="16">
    <location>
        <begin position="326"/>
        <end position="330"/>
    </location>
    <ligand>
        <name>ATP</name>
        <dbReference type="ChEBI" id="CHEBI:30616"/>
    </ligand>
</feature>
<evidence type="ECO:0000256" key="6">
    <source>
        <dbReference type="ARBA" id="ARBA00022777"/>
    </source>
</evidence>
<dbReference type="InterPro" id="IPR000749">
    <property type="entry name" value="ATP-guanido_PTrfase"/>
</dbReference>
<dbReference type="Gene3D" id="3.30.590.10">
    <property type="entry name" value="Glutamine synthetase/guanido kinase, catalytic domain"/>
    <property type="match status" value="1"/>
</dbReference>
<dbReference type="GO" id="GO:0004111">
    <property type="term" value="F:creatine kinase activity"/>
    <property type="evidence" value="ECO:0007669"/>
    <property type="project" value="UniProtKB-EC"/>
</dbReference>
<proteinExistence type="inferred from homology"/>
<name>A0A9F2N2V7_PYTBI</name>
<dbReference type="GO" id="GO:0005524">
    <property type="term" value="F:ATP binding"/>
    <property type="evidence" value="ECO:0007669"/>
    <property type="project" value="UniProtKB-UniRule"/>
</dbReference>